<keyword evidence="1" id="KW-0645">Protease</keyword>
<evidence type="ECO:0000256" key="4">
    <source>
        <dbReference type="ARBA" id="ARBA00022722"/>
    </source>
</evidence>
<dbReference type="GO" id="GO:0006508">
    <property type="term" value="P:proteolysis"/>
    <property type="evidence" value="ECO:0007669"/>
    <property type="project" value="UniProtKB-KW"/>
</dbReference>
<dbReference type="GO" id="GO:0008233">
    <property type="term" value="F:peptidase activity"/>
    <property type="evidence" value="ECO:0007669"/>
    <property type="project" value="UniProtKB-KW"/>
</dbReference>
<evidence type="ECO:0000259" key="9">
    <source>
        <dbReference type="Pfam" id="PF17921"/>
    </source>
</evidence>
<dbReference type="FunFam" id="3.10.10.10:FF:000007">
    <property type="entry name" value="Retrovirus-related Pol polyprotein from transposon 17.6-like Protein"/>
    <property type="match status" value="1"/>
</dbReference>
<dbReference type="PANTHER" id="PTHR37984">
    <property type="entry name" value="PROTEIN CBG26694"/>
    <property type="match status" value="1"/>
</dbReference>
<dbReference type="AlphaFoldDB" id="A0A5A7VID7"/>
<dbReference type="EMBL" id="SSTE01000699">
    <property type="protein sequence ID" value="KAA0067124.1"/>
    <property type="molecule type" value="Genomic_DNA"/>
</dbReference>
<dbReference type="Pfam" id="PF17921">
    <property type="entry name" value="Integrase_H2C2"/>
    <property type="match status" value="1"/>
</dbReference>
<keyword evidence="3" id="KW-0548">Nucleotidyltransferase</keyword>
<dbReference type="Gene3D" id="3.30.70.270">
    <property type="match status" value="1"/>
</dbReference>
<evidence type="ECO:0000259" key="8">
    <source>
        <dbReference type="Pfam" id="PF00078"/>
    </source>
</evidence>
<feature type="domain" description="Integrase zinc-binding" evidence="9">
    <location>
        <begin position="143"/>
        <end position="163"/>
    </location>
</feature>
<dbReference type="Gene3D" id="3.10.10.10">
    <property type="entry name" value="HIV Type 1 Reverse Transcriptase, subunit A, domain 1"/>
    <property type="match status" value="1"/>
</dbReference>
<evidence type="ECO:0000256" key="2">
    <source>
        <dbReference type="ARBA" id="ARBA00022679"/>
    </source>
</evidence>
<evidence type="ECO:0000256" key="3">
    <source>
        <dbReference type="ARBA" id="ARBA00022695"/>
    </source>
</evidence>
<protein>
    <submittedName>
        <fullName evidence="10">Uncharacterized protein</fullName>
    </submittedName>
</protein>
<comment type="caution">
    <text evidence="10">The sequence shown here is derived from an EMBL/GenBank/DDBJ whole genome shotgun (WGS) entry which is preliminary data.</text>
</comment>
<gene>
    <name evidence="10" type="ORF">E6C27_scaffold38G001840</name>
</gene>
<dbReference type="STRING" id="1194695.A0A5A7VID7"/>
<feature type="domain" description="Reverse transcriptase" evidence="8">
    <location>
        <begin position="15"/>
        <end position="76"/>
    </location>
</feature>
<reference evidence="10 11" key="1">
    <citation type="submission" date="2019-08" db="EMBL/GenBank/DDBJ databases">
        <title>Draft genome sequences of two oriental melons (Cucumis melo L. var makuwa).</title>
        <authorList>
            <person name="Kwon S.-Y."/>
        </authorList>
    </citation>
    <scope>NUCLEOTIDE SEQUENCE [LARGE SCALE GENOMIC DNA]</scope>
    <source>
        <strain evidence="11">cv. SW 3</strain>
        <tissue evidence="10">Leaf</tissue>
    </source>
</reference>
<keyword evidence="2" id="KW-0808">Transferase</keyword>
<evidence type="ECO:0000256" key="5">
    <source>
        <dbReference type="ARBA" id="ARBA00022759"/>
    </source>
</evidence>
<dbReference type="GO" id="GO:0003964">
    <property type="term" value="F:RNA-directed DNA polymerase activity"/>
    <property type="evidence" value="ECO:0007669"/>
    <property type="project" value="UniProtKB-KW"/>
</dbReference>
<dbReference type="InterPro" id="IPR043502">
    <property type="entry name" value="DNA/RNA_pol_sf"/>
</dbReference>
<proteinExistence type="predicted"/>
<dbReference type="PANTHER" id="PTHR37984:SF5">
    <property type="entry name" value="PROTEIN NYNRIN-LIKE"/>
    <property type="match status" value="1"/>
</dbReference>
<organism evidence="10 11">
    <name type="scientific">Cucumis melo var. makuwa</name>
    <name type="common">Oriental melon</name>
    <dbReference type="NCBI Taxonomy" id="1194695"/>
    <lineage>
        <taxon>Eukaryota</taxon>
        <taxon>Viridiplantae</taxon>
        <taxon>Streptophyta</taxon>
        <taxon>Embryophyta</taxon>
        <taxon>Tracheophyta</taxon>
        <taxon>Spermatophyta</taxon>
        <taxon>Magnoliopsida</taxon>
        <taxon>eudicotyledons</taxon>
        <taxon>Gunneridae</taxon>
        <taxon>Pentapetalae</taxon>
        <taxon>rosids</taxon>
        <taxon>fabids</taxon>
        <taxon>Cucurbitales</taxon>
        <taxon>Cucurbitaceae</taxon>
        <taxon>Benincaseae</taxon>
        <taxon>Cucumis</taxon>
    </lineage>
</organism>
<dbReference type="InterPro" id="IPR043128">
    <property type="entry name" value="Rev_trsase/Diguanyl_cyclase"/>
</dbReference>
<dbReference type="GO" id="GO:0004519">
    <property type="term" value="F:endonuclease activity"/>
    <property type="evidence" value="ECO:0007669"/>
    <property type="project" value="UniProtKB-KW"/>
</dbReference>
<dbReference type="InterPro" id="IPR050951">
    <property type="entry name" value="Retrovirus_Pol_polyprotein"/>
</dbReference>
<dbReference type="Pfam" id="PF00078">
    <property type="entry name" value="RVT_1"/>
    <property type="match status" value="1"/>
</dbReference>
<keyword evidence="7" id="KW-0695">RNA-directed DNA polymerase</keyword>
<evidence type="ECO:0000313" key="10">
    <source>
        <dbReference type="EMBL" id="KAA0067124.1"/>
    </source>
</evidence>
<dbReference type="OrthoDB" id="2431547at2759"/>
<evidence type="ECO:0000256" key="1">
    <source>
        <dbReference type="ARBA" id="ARBA00022670"/>
    </source>
</evidence>
<dbReference type="Proteomes" id="UP000321393">
    <property type="component" value="Unassembled WGS sequence"/>
</dbReference>
<dbReference type="InterPro" id="IPR041588">
    <property type="entry name" value="Integrase_H2C2"/>
</dbReference>
<dbReference type="SUPFAM" id="SSF56672">
    <property type="entry name" value="DNA/RNA polymerases"/>
    <property type="match status" value="1"/>
</dbReference>
<keyword evidence="5" id="KW-0255">Endonuclease</keyword>
<evidence type="ECO:0000313" key="11">
    <source>
        <dbReference type="Proteomes" id="UP000321393"/>
    </source>
</evidence>
<evidence type="ECO:0000256" key="6">
    <source>
        <dbReference type="ARBA" id="ARBA00022801"/>
    </source>
</evidence>
<name>A0A5A7VID7_CUCMM</name>
<dbReference type="CDD" id="cd01647">
    <property type="entry name" value="RT_LTR"/>
    <property type="match status" value="1"/>
</dbReference>
<keyword evidence="4" id="KW-0540">Nuclease</keyword>
<evidence type="ECO:0000256" key="7">
    <source>
        <dbReference type="ARBA" id="ARBA00022918"/>
    </source>
</evidence>
<dbReference type="InterPro" id="IPR000477">
    <property type="entry name" value="RT_dom"/>
</dbReference>
<accession>A0A5A7VID7</accession>
<keyword evidence="6" id="KW-0378">Hydrolase</keyword>
<sequence>MADKFLILISEQLLDEFNGAVLFSKLDLCLGYHQIQMKESDREKTTFRTHKGHYEFMVMPFGLTNAPATSQSLINQEVRQGVWRYYSSIDEIATRKCLQLEGRGLRGFRAVKMHHGDSLRFNSTRLRTSFHHRKGRFRSGTGGMKSDVKKYVEQCEICQRNKTEATSPSGLLQLLPILELRLEDWTMKFVKGLPKARGFDSIMVVVDRLGKEAQHFTPKQTAKRRESTAVRKLTSTVSTTNNRQGGTSIFLGLGYGITPPSTLRRKQARFKVYSEDPISTALKENLTMVQNRTKKQVDLHRREMKFEMGDEVFLKPRPYWQKLAPKFYGHCIVPETIGEVAYKC</sequence>